<protein>
    <recommendedName>
        <fullName evidence="6">LPS-assembly lipoprotein LptE</fullName>
    </recommendedName>
</protein>
<dbReference type="GO" id="GO:1990351">
    <property type="term" value="C:transporter complex"/>
    <property type="evidence" value="ECO:0007669"/>
    <property type="project" value="TreeGrafter"/>
</dbReference>
<proteinExistence type="inferred from homology"/>
<keyword evidence="1 6" id="KW-0732">Signal</keyword>
<keyword evidence="2 6" id="KW-0472">Membrane</keyword>
<dbReference type="PANTHER" id="PTHR38098:SF1">
    <property type="entry name" value="LPS-ASSEMBLY LIPOPROTEIN LPTE"/>
    <property type="match status" value="1"/>
</dbReference>
<evidence type="ECO:0000256" key="1">
    <source>
        <dbReference type="ARBA" id="ARBA00022729"/>
    </source>
</evidence>
<evidence type="ECO:0000313" key="8">
    <source>
        <dbReference type="Proteomes" id="UP000238949"/>
    </source>
</evidence>
<evidence type="ECO:0000256" key="3">
    <source>
        <dbReference type="ARBA" id="ARBA00023139"/>
    </source>
</evidence>
<accession>A0A2S9V3W0</accession>
<sequence length="172" mass="19311">MRGLTVISKSLILMITTLALASCGFHLRSDRTLPSNTDYLYVQATSQNAPLVRALENRMNVYQIKGGPQAAPGLEDTTITLRLQPESLDRRLLSVFATGQVAEYELIYGVRYTVLFPNGEELKTSFEVLREYQDDPDQVLAKSRELNLVLSEMRLEAADRIIRLLSSQYAGL</sequence>
<keyword evidence="3 6" id="KW-0564">Palmitate</keyword>
<dbReference type="HAMAP" id="MF_01186">
    <property type="entry name" value="LPS_assembly_LptE"/>
    <property type="match status" value="1"/>
</dbReference>
<gene>
    <name evidence="6" type="primary">lptE</name>
    <name evidence="7" type="ORF">C6Y40_23455</name>
</gene>
<dbReference type="GO" id="GO:0015920">
    <property type="term" value="P:lipopolysaccharide transport"/>
    <property type="evidence" value="ECO:0007669"/>
    <property type="project" value="TreeGrafter"/>
</dbReference>
<evidence type="ECO:0000256" key="6">
    <source>
        <dbReference type="HAMAP-Rule" id="MF_01186"/>
    </source>
</evidence>
<dbReference type="Proteomes" id="UP000238949">
    <property type="component" value="Unassembled WGS sequence"/>
</dbReference>
<evidence type="ECO:0000313" key="7">
    <source>
        <dbReference type="EMBL" id="PRO71111.1"/>
    </source>
</evidence>
<dbReference type="AlphaFoldDB" id="A0A2S9V3W0"/>
<dbReference type="InterPro" id="IPR007485">
    <property type="entry name" value="LPS_assembly_LptE"/>
</dbReference>
<dbReference type="Gene3D" id="3.30.160.150">
    <property type="entry name" value="Lipoprotein like domain"/>
    <property type="match status" value="1"/>
</dbReference>
<comment type="subcellular location">
    <subcellularLocation>
        <location evidence="6">Cell outer membrane</location>
        <topology evidence="6">Lipid-anchor</topology>
    </subcellularLocation>
</comment>
<comment type="similarity">
    <text evidence="6">Belongs to the LptE lipoprotein family.</text>
</comment>
<keyword evidence="4 6" id="KW-0998">Cell outer membrane</keyword>
<organism evidence="7 8">
    <name type="scientific">Alteromonas alba</name>
    <dbReference type="NCBI Taxonomy" id="2079529"/>
    <lineage>
        <taxon>Bacteria</taxon>
        <taxon>Pseudomonadati</taxon>
        <taxon>Pseudomonadota</taxon>
        <taxon>Gammaproteobacteria</taxon>
        <taxon>Alteromonadales</taxon>
        <taxon>Alteromonadaceae</taxon>
        <taxon>Alteromonas/Salinimonas group</taxon>
        <taxon>Alteromonas</taxon>
    </lineage>
</organism>
<dbReference type="EMBL" id="PVNP01000214">
    <property type="protein sequence ID" value="PRO71111.1"/>
    <property type="molecule type" value="Genomic_DNA"/>
</dbReference>
<dbReference type="GO" id="GO:0043165">
    <property type="term" value="P:Gram-negative-bacterium-type cell outer membrane assembly"/>
    <property type="evidence" value="ECO:0007669"/>
    <property type="project" value="UniProtKB-UniRule"/>
</dbReference>
<comment type="caution">
    <text evidence="7">The sequence shown here is derived from an EMBL/GenBank/DDBJ whole genome shotgun (WGS) entry which is preliminary data.</text>
</comment>
<dbReference type="GO" id="GO:0001530">
    <property type="term" value="F:lipopolysaccharide binding"/>
    <property type="evidence" value="ECO:0007669"/>
    <property type="project" value="TreeGrafter"/>
</dbReference>
<comment type="function">
    <text evidence="6">Together with LptD, is involved in the assembly of lipopolysaccharide (LPS) at the surface of the outer membrane. Required for the proper assembly of LptD. Binds LPS and may serve as the LPS recognition site at the outer membrane.</text>
</comment>
<evidence type="ECO:0000256" key="4">
    <source>
        <dbReference type="ARBA" id="ARBA00023237"/>
    </source>
</evidence>
<dbReference type="Pfam" id="PF04390">
    <property type="entry name" value="LptE"/>
    <property type="match status" value="1"/>
</dbReference>
<dbReference type="PROSITE" id="PS51257">
    <property type="entry name" value="PROKAR_LIPOPROTEIN"/>
    <property type="match status" value="1"/>
</dbReference>
<evidence type="ECO:0000256" key="5">
    <source>
        <dbReference type="ARBA" id="ARBA00023288"/>
    </source>
</evidence>
<dbReference type="OrthoDB" id="5801564at2"/>
<dbReference type="PANTHER" id="PTHR38098">
    <property type="entry name" value="LPS-ASSEMBLY LIPOPROTEIN LPTE"/>
    <property type="match status" value="1"/>
</dbReference>
<keyword evidence="8" id="KW-1185">Reference proteome</keyword>
<name>A0A2S9V3W0_9ALTE</name>
<evidence type="ECO:0000256" key="2">
    <source>
        <dbReference type="ARBA" id="ARBA00023136"/>
    </source>
</evidence>
<keyword evidence="5 6" id="KW-0449">Lipoprotein</keyword>
<dbReference type="GO" id="GO:0009279">
    <property type="term" value="C:cell outer membrane"/>
    <property type="evidence" value="ECO:0007669"/>
    <property type="project" value="UniProtKB-SubCell"/>
</dbReference>
<dbReference type="RefSeq" id="WP_105936810.1">
    <property type="nucleotide sequence ID" value="NZ_PVNP01000214.1"/>
</dbReference>
<comment type="subunit">
    <text evidence="6">Component of the lipopolysaccharide transport and assembly complex. Interacts with LptD.</text>
</comment>
<reference evidence="8" key="1">
    <citation type="journal article" date="2020" name="Int. J. Syst. Evol. Microbiol.">
        <title>Alteromonas alba sp. nov., a marine bacterium isolated from the seawater of the West Pacific Ocean.</title>
        <authorList>
            <person name="Sun C."/>
            <person name="Wu Y.-H."/>
            <person name="Xamxidin M."/>
            <person name="Cheng H."/>
            <person name="Xu X.-W."/>
        </authorList>
    </citation>
    <scope>NUCLEOTIDE SEQUENCE [LARGE SCALE GENOMIC DNA]</scope>
    <source>
        <strain evidence="8">190</strain>
    </source>
</reference>